<keyword evidence="1" id="KW-0175">Coiled coil</keyword>
<accession>A0A1B6DGX6</accession>
<gene>
    <name evidence="2" type="ORF">g.4646</name>
</gene>
<proteinExistence type="predicted"/>
<feature type="coiled-coil region" evidence="1">
    <location>
        <begin position="320"/>
        <end position="347"/>
    </location>
</feature>
<evidence type="ECO:0000313" key="2">
    <source>
        <dbReference type="EMBL" id="JAS24937.1"/>
    </source>
</evidence>
<reference evidence="2" key="1">
    <citation type="submission" date="2015-12" db="EMBL/GenBank/DDBJ databases">
        <title>De novo transcriptome assembly of four potential Pierce s Disease insect vectors from Arizona vineyards.</title>
        <authorList>
            <person name="Tassone E.E."/>
        </authorList>
    </citation>
    <scope>NUCLEOTIDE SEQUENCE</scope>
</reference>
<dbReference type="AlphaFoldDB" id="A0A1B6DGX6"/>
<name>A0A1B6DGX6_9HEMI</name>
<evidence type="ECO:0000256" key="1">
    <source>
        <dbReference type="SAM" id="Coils"/>
    </source>
</evidence>
<protein>
    <submittedName>
        <fullName evidence="2">Uncharacterized protein</fullName>
    </submittedName>
</protein>
<feature type="coiled-coil region" evidence="1">
    <location>
        <begin position="65"/>
        <end position="189"/>
    </location>
</feature>
<sequence length="348" mass="40533">MAYFNLNEYIKKFNMKPLYQIELQEQFNNYNRTFTGKLVPNRLLLETAENFQMASNANMAYDGKIEKLKKRIRFLRAVNNDLKNQLNKEKEMDEILIVENAENSFCKENSILLEEIVIKNKILQNELDNEKDKNQDLENKLSFASKLSSTVENLLLNMEGQKNLLEEKITSLQEAMIESTNLLTELNDQKSKHQDFENQLSTASKLCPMVDYLETQICDQDNKIHDLKEVSNRIKVKLLLKSKETEEESKSAEDAMIENVNLRKELNDEKSKNHDLVKRLRVTASELFSIADDHVQIIIDLRKQNHDLGTIIYNMIKNSLASVEDLSQIIEEKINNLEEAVENKIEDE</sequence>
<dbReference type="EMBL" id="GEDC01012361">
    <property type="protein sequence ID" value="JAS24937.1"/>
    <property type="molecule type" value="Transcribed_RNA"/>
</dbReference>
<organism evidence="2">
    <name type="scientific">Clastoptera arizonana</name>
    <name type="common">Arizona spittle bug</name>
    <dbReference type="NCBI Taxonomy" id="38151"/>
    <lineage>
        <taxon>Eukaryota</taxon>
        <taxon>Metazoa</taxon>
        <taxon>Ecdysozoa</taxon>
        <taxon>Arthropoda</taxon>
        <taxon>Hexapoda</taxon>
        <taxon>Insecta</taxon>
        <taxon>Pterygota</taxon>
        <taxon>Neoptera</taxon>
        <taxon>Paraneoptera</taxon>
        <taxon>Hemiptera</taxon>
        <taxon>Auchenorrhyncha</taxon>
        <taxon>Cercopoidea</taxon>
        <taxon>Clastopteridae</taxon>
        <taxon>Clastoptera</taxon>
    </lineage>
</organism>
<feature type="coiled-coil region" evidence="1">
    <location>
        <begin position="252"/>
        <end position="279"/>
    </location>
</feature>